<dbReference type="CDD" id="cd00799">
    <property type="entry name" value="INT_Cre_C"/>
    <property type="match status" value="1"/>
</dbReference>
<reference evidence="7 8" key="1">
    <citation type="submission" date="2016-12" db="EMBL/GenBank/DDBJ databases">
        <authorList>
            <person name="Song W.-J."/>
            <person name="Kurnit D.M."/>
        </authorList>
    </citation>
    <scope>NUCLEOTIDE SEQUENCE [LARGE SCALE GENOMIC DNA]</scope>
    <source>
        <strain evidence="7 8">IMCC3135</strain>
    </source>
</reference>
<dbReference type="PANTHER" id="PTHR34605:SF4">
    <property type="entry name" value="DNA ADENINE METHYLTRANSFERASE"/>
    <property type="match status" value="1"/>
</dbReference>
<evidence type="ECO:0000256" key="1">
    <source>
        <dbReference type="ARBA" id="ARBA00022908"/>
    </source>
</evidence>
<dbReference type="EMBL" id="CP018632">
    <property type="protein sequence ID" value="ASJ73429.1"/>
    <property type="molecule type" value="Genomic_DNA"/>
</dbReference>
<evidence type="ECO:0000259" key="6">
    <source>
        <dbReference type="PROSITE" id="PS51900"/>
    </source>
</evidence>
<dbReference type="InterPro" id="IPR052925">
    <property type="entry name" value="Phage_Integrase-like_Recomb"/>
</dbReference>
<dbReference type="RefSeq" id="WP_088918624.1">
    <property type="nucleotide sequence ID" value="NZ_CP018632.1"/>
</dbReference>
<evidence type="ECO:0000256" key="2">
    <source>
        <dbReference type="ARBA" id="ARBA00023125"/>
    </source>
</evidence>
<keyword evidence="8" id="KW-1185">Reference proteome</keyword>
<feature type="domain" description="Tyr recombinase" evidence="5">
    <location>
        <begin position="139"/>
        <end position="338"/>
    </location>
</feature>
<dbReference type="Pfam" id="PF02899">
    <property type="entry name" value="Phage_int_SAM_1"/>
    <property type="match status" value="1"/>
</dbReference>
<dbReference type="PROSITE" id="PS51898">
    <property type="entry name" value="TYR_RECOMBINASE"/>
    <property type="match status" value="1"/>
</dbReference>
<protein>
    <submittedName>
        <fullName evidence="7">Tyrosine recombinase XerC</fullName>
    </submittedName>
</protein>
<proteinExistence type="predicted"/>
<evidence type="ECO:0000313" key="8">
    <source>
        <dbReference type="Proteomes" id="UP000250079"/>
    </source>
</evidence>
<evidence type="ECO:0000256" key="4">
    <source>
        <dbReference type="PROSITE-ProRule" id="PRU01248"/>
    </source>
</evidence>
<dbReference type="GO" id="GO:0006310">
    <property type="term" value="P:DNA recombination"/>
    <property type="evidence" value="ECO:0007669"/>
    <property type="project" value="UniProtKB-KW"/>
</dbReference>
<dbReference type="GO" id="GO:0003677">
    <property type="term" value="F:DNA binding"/>
    <property type="evidence" value="ECO:0007669"/>
    <property type="project" value="UniProtKB-UniRule"/>
</dbReference>
<accession>A0A2Z2NQB9</accession>
<sequence>MTISDKVTLTGEIDAPESEIWTVEGRPSPALTTALDSARDYATASRSDATWRAYAHDWQRFASWCESVGQSALPASASTICAFLATEADAGLAAATLDRRLAAIRVVHQGNQQTSAHDAPAVREVMRGIRNRQKGRPSPKKAPLIDTDLTLLVDTMDTTTLAGARDRALLLIGFAAALRRSELVGIDVEHLAFRPEGLTLMIPFSKTDQAGKGAQIAVPAIPLSDYCPVAALKAWLAVAGLTEGAVFRRLRRGPRVGQDRLSDSTVAKLIKQCAKNAGHENVSMFAGHSLRRGFITTAARNRADVFAIAAQSRHRSLDTVREYVDAETRFDNHPGLKMFQ</sequence>
<feature type="domain" description="Core-binding (CB)" evidence="6">
    <location>
        <begin position="29"/>
        <end position="112"/>
    </location>
</feature>
<name>A0A2Z2NQB9_9GAMM</name>
<dbReference type="Proteomes" id="UP000250079">
    <property type="component" value="Chromosome"/>
</dbReference>
<keyword evidence="3" id="KW-0233">DNA recombination</keyword>
<evidence type="ECO:0000313" key="7">
    <source>
        <dbReference type="EMBL" id="ASJ73429.1"/>
    </source>
</evidence>
<dbReference type="InterPro" id="IPR010998">
    <property type="entry name" value="Integrase_recombinase_N"/>
</dbReference>
<gene>
    <name evidence="7" type="primary">xerC_7</name>
    <name evidence="7" type="ORF">IMCC3135_16735</name>
</gene>
<dbReference type="Pfam" id="PF00589">
    <property type="entry name" value="Phage_integrase"/>
    <property type="match status" value="1"/>
</dbReference>
<dbReference type="InterPro" id="IPR044068">
    <property type="entry name" value="CB"/>
</dbReference>
<dbReference type="PROSITE" id="PS51900">
    <property type="entry name" value="CB"/>
    <property type="match status" value="1"/>
</dbReference>
<keyword evidence="1" id="KW-0229">DNA integration</keyword>
<evidence type="ECO:0000259" key="5">
    <source>
        <dbReference type="PROSITE" id="PS51898"/>
    </source>
</evidence>
<dbReference type="SUPFAM" id="SSF56349">
    <property type="entry name" value="DNA breaking-rejoining enzymes"/>
    <property type="match status" value="1"/>
</dbReference>
<dbReference type="KEGG" id="gai:IMCC3135_16735"/>
<dbReference type="OrthoDB" id="5914130at2"/>
<dbReference type="InterPro" id="IPR004107">
    <property type="entry name" value="Integrase_SAM-like_N"/>
</dbReference>
<dbReference type="InterPro" id="IPR002104">
    <property type="entry name" value="Integrase_catalytic"/>
</dbReference>
<dbReference type="Gene3D" id="1.10.443.10">
    <property type="entry name" value="Intergrase catalytic core"/>
    <property type="match status" value="1"/>
</dbReference>
<dbReference type="InterPro" id="IPR013762">
    <property type="entry name" value="Integrase-like_cat_sf"/>
</dbReference>
<dbReference type="Gene3D" id="1.10.150.130">
    <property type="match status" value="1"/>
</dbReference>
<dbReference type="InterPro" id="IPR011010">
    <property type="entry name" value="DNA_brk_join_enz"/>
</dbReference>
<evidence type="ECO:0000256" key="3">
    <source>
        <dbReference type="ARBA" id="ARBA00023172"/>
    </source>
</evidence>
<dbReference type="PANTHER" id="PTHR34605">
    <property type="entry name" value="PHAGE_INTEGRASE DOMAIN-CONTAINING PROTEIN"/>
    <property type="match status" value="1"/>
</dbReference>
<dbReference type="SUPFAM" id="SSF47823">
    <property type="entry name" value="lambda integrase-like, N-terminal domain"/>
    <property type="match status" value="1"/>
</dbReference>
<dbReference type="AlphaFoldDB" id="A0A2Z2NQB9"/>
<keyword evidence="2 4" id="KW-0238">DNA-binding</keyword>
<dbReference type="GO" id="GO:0015074">
    <property type="term" value="P:DNA integration"/>
    <property type="evidence" value="ECO:0007669"/>
    <property type="project" value="UniProtKB-KW"/>
</dbReference>
<organism evidence="7 8">
    <name type="scientific">Granulosicoccus antarcticus IMCC3135</name>
    <dbReference type="NCBI Taxonomy" id="1192854"/>
    <lineage>
        <taxon>Bacteria</taxon>
        <taxon>Pseudomonadati</taxon>
        <taxon>Pseudomonadota</taxon>
        <taxon>Gammaproteobacteria</taxon>
        <taxon>Chromatiales</taxon>
        <taxon>Granulosicoccaceae</taxon>
        <taxon>Granulosicoccus</taxon>
    </lineage>
</organism>